<accession>A0AAV6W7F1</accession>
<keyword evidence="1" id="KW-0812">Transmembrane</keyword>
<keyword evidence="3" id="KW-1185">Reference proteome</keyword>
<reference evidence="2" key="1">
    <citation type="submission" date="2019-10" db="EMBL/GenBank/DDBJ databases">
        <authorList>
            <person name="Zhang R."/>
            <person name="Pan Y."/>
            <person name="Wang J."/>
            <person name="Ma R."/>
            <person name="Yu S."/>
        </authorList>
    </citation>
    <scope>NUCLEOTIDE SEQUENCE</scope>
    <source>
        <strain evidence="2">LA-IB0</strain>
        <tissue evidence="2">Leaf</tissue>
    </source>
</reference>
<gene>
    <name evidence="2" type="ORF">BUALT_Bualt17G0034000</name>
</gene>
<dbReference type="PANTHER" id="PTHR12224:SF27">
    <property type="entry name" value="BETA-1,4-MANNOSYL-GLYCOPROTEIN 4-BETA-N-ACETYLGLUCOSAMINYLTRANSFERASE"/>
    <property type="match status" value="1"/>
</dbReference>
<dbReference type="GO" id="GO:0006044">
    <property type="term" value="P:N-acetylglucosamine metabolic process"/>
    <property type="evidence" value="ECO:0007669"/>
    <property type="project" value="TreeGrafter"/>
</dbReference>
<dbReference type="Proteomes" id="UP000826271">
    <property type="component" value="Unassembled WGS sequence"/>
</dbReference>
<dbReference type="Pfam" id="PF04724">
    <property type="entry name" value="Glyco_transf_17"/>
    <property type="match status" value="1"/>
</dbReference>
<dbReference type="EMBL" id="WHWC01000017">
    <property type="protein sequence ID" value="KAG8366033.1"/>
    <property type="molecule type" value="Genomic_DNA"/>
</dbReference>
<keyword evidence="1" id="KW-1133">Transmembrane helix</keyword>
<organism evidence="2 3">
    <name type="scientific">Buddleja alternifolia</name>
    <dbReference type="NCBI Taxonomy" id="168488"/>
    <lineage>
        <taxon>Eukaryota</taxon>
        <taxon>Viridiplantae</taxon>
        <taxon>Streptophyta</taxon>
        <taxon>Embryophyta</taxon>
        <taxon>Tracheophyta</taxon>
        <taxon>Spermatophyta</taxon>
        <taxon>Magnoliopsida</taxon>
        <taxon>eudicotyledons</taxon>
        <taxon>Gunneridae</taxon>
        <taxon>Pentapetalae</taxon>
        <taxon>asterids</taxon>
        <taxon>lamiids</taxon>
        <taxon>Lamiales</taxon>
        <taxon>Scrophulariaceae</taxon>
        <taxon>Buddlejeae</taxon>
        <taxon>Buddleja</taxon>
    </lineage>
</organism>
<proteinExistence type="predicted"/>
<evidence type="ECO:0000313" key="3">
    <source>
        <dbReference type="Proteomes" id="UP000826271"/>
    </source>
</evidence>
<dbReference type="AlphaFoldDB" id="A0AAV6W7F1"/>
<protein>
    <recommendedName>
        <fullName evidence="4">Beta-1,4-mannosyl-glycoprotein 4-beta-N-acetylglucosaminyltransferase</fullName>
    </recommendedName>
</protein>
<sequence length="400" mass="47159">MCSVSRFCEKVYKMAEGGSSYCSKKTDDICGSCDENSEKTSTMSRLKCIFRGLDIRAYLFLFMLVPTSLFVIYVHGQKITYFLRPLWESPPKPFHERPHYYEENVPMENLCKLHGWGIREYPRRVFDAVLFSNELDILKLRWKELYPYVSEFVLLESNSTFTGLPKPYVFSTIRDHFKFLEQRLTYGQVPGRFKKGENPFIEEAYQRLALDYLLKQAGIQDDDLLIMSDVDEIPSRHTINLLRWCDGIPPVLHLRLKNYLYSFEFLVDNNSWRASVHVYQSGKTRYAHYRQSDEILADAGWHCSFCFRRIREFIFKMKAYSHVDRVRFSHFLNPKRVQRVICKGADLFDMLPEEYTFKEIIGKMGPIPHSYSAVHLPAYLFENPDEFKFLLPGNCLRESG</sequence>
<feature type="transmembrane region" description="Helical" evidence="1">
    <location>
        <begin position="55"/>
        <end position="76"/>
    </location>
</feature>
<dbReference type="GO" id="GO:0016020">
    <property type="term" value="C:membrane"/>
    <property type="evidence" value="ECO:0007669"/>
    <property type="project" value="InterPro"/>
</dbReference>
<evidence type="ECO:0000256" key="1">
    <source>
        <dbReference type="SAM" id="Phobius"/>
    </source>
</evidence>
<keyword evidence="1" id="KW-0472">Membrane</keyword>
<dbReference type="InterPro" id="IPR006813">
    <property type="entry name" value="Glyco_trans_17"/>
</dbReference>
<evidence type="ECO:0008006" key="4">
    <source>
        <dbReference type="Google" id="ProtNLM"/>
    </source>
</evidence>
<evidence type="ECO:0000313" key="2">
    <source>
        <dbReference type="EMBL" id="KAG8366033.1"/>
    </source>
</evidence>
<name>A0AAV6W7F1_9LAMI</name>
<dbReference type="GO" id="GO:0003830">
    <property type="term" value="F:beta-1,4-mannosylglycoprotein 4-beta-N-acetylglucosaminyltransferase activity"/>
    <property type="evidence" value="ECO:0007669"/>
    <property type="project" value="InterPro"/>
</dbReference>
<dbReference type="PANTHER" id="PTHR12224">
    <property type="entry name" value="BETA-1,4-MANNOSYL-GLYCOPROTEIN BETA-1,4-N-ACETYLGLUCOSAMINYL-TRANSFERASE"/>
    <property type="match status" value="1"/>
</dbReference>
<comment type="caution">
    <text evidence="2">The sequence shown here is derived from an EMBL/GenBank/DDBJ whole genome shotgun (WGS) entry which is preliminary data.</text>
</comment>